<dbReference type="STRING" id="4955.A0A1G4MBF9"/>
<keyword evidence="7" id="KW-1185">Reference proteome</keyword>
<evidence type="ECO:0000256" key="3">
    <source>
        <dbReference type="ARBA" id="ARBA00006716"/>
    </source>
</evidence>
<keyword evidence="5" id="KW-0496">Mitochondrion</keyword>
<comment type="function">
    <text evidence="1">Required for respiratory activity and maintenance and expression of the mitochondrial genome.</text>
</comment>
<evidence type="ECO:0000256" key="5">
    <source>
        <dbReference type="ARBA" id="ARBA00023128"/>
    </source>
</evidence>
<dbReference type="OrthoDB" id="4035333at2759"/>
<evidence type="ECO:0000313" key="7">
    <source>
        <dbReference type="Proteomes" id="UP000190831"/>
    </source>
</evidence>
<name>A0A1G4MBF9_LACFM</name>
<reference evidence="6 7" key="1">
    <citation type="submission" date="2016-03" db="EMBL/GenBank/DDBJ databases">
        <authorList>
            <person name="Devillers H."/>
        </authorList>
    </citation>
    <scope>NUCLEOTIDE SEQUENCE [LARGE SCALE GENOMIC DNA]</scope>
    <source>
        <strain evidence="6">CBS 6772</strain>
    </source>
</reference>
<dbReference type="OMA" id="FHRWAGK"/>
<comment type="similarity">
    <text evidence="3">Belongs to the RRG8 family.</text>
</comment>
<sequence length="290" mass="32408">MSLKSKRSELLASASNLYVKLRPKKCSQTSISPIDTTPLVTNFAKWSGKRKLLLLTKNSSLYNETKPMGLDCNLFASLLSSPMRCDKIAKLKTPQDMLIKLKVRQSKTAEVDSPQKQIDSFNLLPVVKSDKIGQSSYVTNNLRALENDAKKANNALPTSVRNSTMRSIESSEIKVDITSIIANNKQGLLNLIKKELKKHQVAEREPLLETTNDVVFLVFDDKLDNDIEIGPSKEGGERKTITLNLKNLGHSELGRIMGADFVEGGRRIFLRFSQHQELIIAVYKLLAVSH</sequence>
<evidence type="ECO:0000256" key="2">
    <source>
        <dbReference type="ARBA" id="ARBA00004173"/>
    </source>
</evidence>
<dbReference type="Proteomes" id="UP000190831">
    <property type="component" value="Chromosome D"/>
</dbReference>
<protein>
    <recommendedName>
        <fullName evidence="4">Required for respiratory growth protein 8, mitochondrial</fullName>
    </recommendedName>
</protein>
<gene>
    <name evidence="6" type="ORF">LAFE_0D05556G</name>
</gene>
<dbReference type="GO" id="GO:0005739">
    <property type="term" value="C:mitochondrion"/>
    <property type="evidence" value="ECO:0007669"/>
    <property type="project" value="UniProtKB-SubCell"/>
</dbReference>
<dbReference type="EMBL" id="LT598492">
    <property type="protein sequence ID" value="SCW01122.1"/>
    <property type="molecule type" value="Genomic_DNA"/>
</dbReference>
<evidence type="ECO:0000256" key="1">
    <source>
        <dbReference type="ARBA" id="ARBA00003548"/>
    </source>
</evidence>
<accession>A0A1G4MBF9</accession>
<proteinExistence type="inferred from homology"/>
<comment type="subcellular location">
    <subcellularLocation>
        <location evidence="2">Mitochondrion</location>
    </subcellularLocation>
</comment>
<evidence type="ECO:0000313" key="6">
    <source>
        <dbReference type="EMBL" id="SCW01122.1"/>
    </source>
</evidence>
<dbReference type="AlphaFoldDB" id="A0A1G4MBF9"/>
<dbReference type="Pfam" id="PF17068">
    <property type="entry name" value="RRG8"/>
    <property type="match status" value="1"/>
</dbReference>
<dbReference type="InterPro" id="IPR031415">
    <property type="entry name" value="Rrg8"/>
</dbReference>
<evidence type="ECO:0000256" key="4">
    <source>
        <dbReference type="ARBA" id="ARBA00013944"/>
    </source>
</evidence>
<organism evidence="6 7">
    <name type="scientific">Lachancea fermentati</name>
    <name type="common">Zygosaccharomyces fermentati</name>
    <dbReference type="NCBI Taxonomy" id="4955"/>
    <lineage>
        <taxon>Eukaryota</taxon>
        <taxon>Fungi</taxon>
        <taxon>Dikarya</taxon>
        <taxon>Ascomycota</taxon>
        <taxon>Saccharomycotina</taxon>
        <taxon>Saccharomycetes</taxon>
        <taxon>Saccharomycetales</taxon>
        <taxon>Saccharomycetaceae</taxon>
        <taxon>Lachancea</taxon>
    </lineage>
</organism>